<accession>A0A150TG02</accession>
<protein>
    <submittedName>
        <fullName evidence="2">Uncharacterized protein</fullName>
    </submittedName>
</protein>
<evidence type="ECO:0000256" key="1">
    <source>
        <dbReference type="SAM" id="MobiDB-lite"/>
    </source>
</evidence>
<feature type="region of interest" description="Disordered" evidence="1">
    <location>
        <begin position="181"/>
        <end position="200"/>
    </location>
</feature>
<sequence>MIHGGRAMRGGAGGGGALARGWELARGGALARGWVLALAGVMGALGAGAGCEERAGVSPAARKGFGEACADGAECASSVCAAIGGVCSKGCRVDRECGAGYVCRSRDDGPDGVCSKPQGRAPGEACMTAVECQHGRCLHRAGARDQPGHCSAYCEGAGDCPAGLKTCEEIADSAGRKMCLPGESGAGTAAPGAKGKASER</sequence>
<dbReference type="EMBL" id="JEME01002716">
    <property type="protein sequence ID" value="KYG03428.1"/>
    <property type="molecule type" value="Genomic_DNA"/>
</dbReference>
<dbReference type="AlphaFoldDB" id="A0A150TG02"/>
<proteinExistence type="predicted"/>
<organism evidence="2 3">
    <name type="scientific">Sorangium cellulosum</name>
    <name type="common">Polyangium cellulosum</name>
    <dbReference type="NCBI Taxonomy" id="56"/>
    <lineage>
        <taxon>Bacteria</taxon>
        <taxon>Pseudomonadati</taxon>
        <taxon>Myxococcota</taxon>
        <taxon>Polyangia</taxon>
        <taxon>Polyangiales</taxon>
        <taxon>Polyangiaceae</taxon>
        <taxon>Sorangium</taxon>
    </lineage>
</organism>
<name>A0A150TG02_SORCE</name>
<dbReference type="Proteomes" id="UP000075502">
    <property type="component" value="Unassembled WGS sequence"/>
</dbReference>
<evidence type="ECO:0000313" key="3">
    <source>
        <dbReference type="Proteomes" id="UP000075502"/>
    </source>
</evidence>
<comment type="caution">
    <text evidence="2">The sequence shown here is derived from an EMBL/GenBank/DDBJ whole genome shotgun (WGS) entry which is preliminary data.</text>
</comment>
<feature type="compositionally biased region" description="Low complexity" evidence="1">
    <location>
        <begin position="186"/>
        <end position="200"/>
    </location>
</feature>
<reference evidence="2 3" key="1">
    <citation type="submission" date="2014-02" db="EMBL/GenBank/DDBJ databases">
        <title>The small core and large imbalanced accessory genome model reveals a collaborative survival strategy of Sorangium cellulosum strains in nature.</title>
        <authorList>
            <person name="Han K."/>
            <person name="Peng R."/>
            <person name="Blom J."/>
            <person name="Li Y.-Z."/>
        </authorList>
    </citation>
    <scope>NUCLEOTIDE SEQUENCE [LARGE SCALE GENOMIC DNA]</scope>
    <source>
        <strain evidence="2 3">So0007-03</strain>
    </source>
</reference>
<evidence type="ECO:0000313" key="2">
    <source>
        <dbReference type="EMBL" id="KYG03428.1"/>
    </source>
</evidence>
<gene>
    <name evidence="2" type="ORF">BE21_51695</name>
</gene>